<evidence type="ECO:0000256" key="2">
    <source>
        <dbReference type="ARBA" id="ARBA00022723"/>
    </source>
</evidence>
<dbReference type="STRING" id="497964.CfE428DRAFT_3719"/>
<evidence type="ECO:0000256" key="4">
    <source>
        <dbReference type="ARBA" id="ARBA00022837"/>
    </source>
</evidence>
<keyword evidence="2" id="KW-0479">Metal-binding</keyword>
<feature type="domain" description="Sulfatase N-terminal" evidence="7">
    <location>
        <begin position="30"/>
        <end position="394"/>
    </location>
</feature>
<dbReference type="InParanoid" id="B4D481"/>
<keyword evidence="9" id="KW-1185">Reference proteome</keyword>
<dbReference type="Proteomes" id="UP000005824">
    <property type="component" value="Unassembled WGS sequence"/>
</dbReference>
<dbReference type="PANTHER" id="PTHR42693:SF53">
    <property type="entry name" value="ENDO-4-O-SULFATASE"/>
    <property type="match status" value="1"/>
</dbReference>
<accession>B4D481</accession>
<evidence type="ECO:0000313" key="9">
    <source>
        <dbReference type="Proteomes" id="UP000005824"/>
    </source>
</evidence>
<dbReference type="RefSeq" id="WP_006981044.1">
    <property type="nucleotide sequence ID" value="NZ_ABVL01000011.1"/>
</dbReference>
<proteinExistence type="inferred from homology"/>
<keyword evidence="3" id="KW-0378">Hydrolase</keyword>
<dbReference type="AlphaFoldDB" id="B4D481"/>
<evidence type="ECO:0000256" key="1">
    <source>
        <dbReference type="ARBA" id="ARBA00008779"/>
    </source>
</evidence>
<dbReference type="GO" id="GO:0046872">
    <property type="term" value="F:metal ion binding"/>
    <property type="evidence" value="ECO:0007669"/>
    <property type="project" value="UniProtKB-KW"/>
</dbReference>
<keyword evidence="4" id="KW-0106">Calcium</keyword>
<feature type="chain" id="PRO_5002800416" evidence="6">
    <location>
        <begin position="25"/>
        <end position="526"/>
    </location>
</feature>
<dbReference type="Pfam" id="PF00884">
    <property type="entry name" value="Sulfatase"/>
    <property type="match status" value="1"/>
</dbReference>
<dbReference type="GO" id="GO:0004065">
    <property type="term" value="F:arylsulfatase activity"/>
    <property type="evidence" value="ECO:0007669"/>
    <property type="project" value="TreeGrafter"/>
</dbReference>
<reference evidence="8 9" key="1">
    <citation type="journal article" date="2011" name="J. Bacteriol.">
        <title>Genome sequence of Chthoniobacter flavus Ellin428, an aerobic heterotrophic soil bacterium.</title>
        <authorList>
            <person name="Kant R."/>
            <person name="van Passel M.W."/>
            <person name="Palva A."/>
            <person name="Lucas S."/>
            <person name="Lapidus A."/>
            <person name="Glavina Del Rio T."/>
            <person name="Dalin E."/>
            <person name="Tice H."/>
            <person name="Bruce D."/>
            <person name="Goodwin L."/>
            <person name="Pitluck S."/>
            <person name="Larimer F.W."/>
            <person name="Land M.L."/>
            <person name="Hauser L."/>
            <person name="Sangwan P."/>
            <person name="de Vos W.M."/>
            <person name="Janssen P.H."/>
            <person name="Smidt H."/>
        </authorList>
    </citation>
    <scope>NUCLEOTIDE SEQUENCE [LARGE SCALE GENOMIC DNA]</scope>
    <source>
        <strain evidence="8 9">Ellin428</strain>
    </source>
</reference>
<evidence type="ECO:0000259" key="7">
    <source>
        <dbReference type="Pfam" id="PF00884"/>
    </source>
</evidence>
<dbReference type="InterPro" id="IPR017850">
    <property type="entry name" value="Alkaline_phosphatase_core_sf"/>
</dbReference>
<evidence type="ECO:0000256" key="3">
    <source>
        <dbReference type="ARBA" id="ARBA00022801"/>
    </source>
</evidence>
<dbReference type="InterPro" id="IPR024607">
    <property type="entry name" value="Sulfatase_CS"/>
</dbReference>
<name>B4D481_9BACT</name>
<feature type="region of interest" description="Disordered" evidence="5">
    <location>
        <begin position="271"/>
        <end position="293"/>
    </location>
</feature>
<dbReference type="eggNOG" id="COG3119">
    <property type="taxonomic scope" value="Bacteria"/>
</dbReference>
<organism evidence="8 9">
    <name type="scientific">Chthoniobacter flavus Ellin428</name>
    <dbReference type="NCBI Taxonomy" id="497964"/>
    <lineage>
        <taxon>Bacteria</taxon>
        <taxon>Pseudomonadati</taxon>
        <taxon>Verrucomicrobiota</taxon>
        <taxon>Spartobacteria</taxon>
        <taxon>Chthoniobacterales</taxon>
        <taxon>Chthoniobacteraceae</taxon>
        <taxon>Chthoniobacter</taxon>
    </lineage>
</organism>
<feature type="signal peptide" evidence="6">
    <location>
        <begin position="1"/>
        <end position="24"/>
    </location>
</feature>
<protein>
    <submittedName>
        <fullName evidence="8">Sulfatase</fullName>
    </submittedName>
</protein>
<evidence type="ECO:0000256" key="6">
    <source>
        <dbReference type="SAM" id="SignalP"/>
    </source>
</evidence>
<dbReference type="InterPro" id="IPR000917">
    <property type="entry name" value="Sulfatase_N"/>
</dbReference>
<comment type="similarity">
    <text evidence="1">Belongs to the sulfatase family.</text>
</comment>
<keyword evidence="6" id="KW-0732">Signal</keyword>
<evidence type="ECO:0000256" key="5">
    <source>
        <dbReference type="SAM" id="MobiDB-lite"/>
    </source>
</evidence>
<evidence type="ECO:0000313" key="8">
    <source>
        <dbReference type="EMBL" id="EDY18682.1"/>
    </source>
</evidence>
<dbReference type="EMBL" id="ABVL01000011">
    <property type="protein sequence ID" value="EDY18682.1"/>
    <property type="molecule type" value="Genomic_DNA"/>
</dbReference>
<dbReference type="SUPFAM" id="SSF53649">
    <property type="entry name" value="Alkaline phosphatase-like"/>
    <property type="match status" value="1"/>
</dbReference>
<dbReference type="PANTHER" id="PTHR42693">
    <property type="entry name" value="ARYLSULFATASE FAMILY MEMBER"/>
    <property type="match status" value="1"/>
</dbReference>
<dbReference type="InterPro" id="IPR050738">
    <property type="entry name" value="Sulfatase"/>
</dbReference>
<comment type="caution">
    <text evidence="8">The sequence shown here is derived from an EMBL/GenBank/DDBJ whole genome shotgun (WGS) entry which is preliminary data.</text>
</comment>
<dbReference type="PROSITE" id="PS00149">
    <property type="entry name" value="SULFATASE_2"/>
    <property type="match status" value="1"/>
</dbReference>
<gene>
    <name evidence="8" type="ORF">CfE428DRAFT_3719</name>
</gene>
<sequence precursor="true">MKPSQFPWLVAILFIAALASPSSAADHKPPNILFILADDQSYKTVGGYPESWPWVKTPNIDALAASGVRFQGAYLGSWCMPSRAALLTGHWPHGIESMRMAGKYPDSTYDPQQCPFWPKVFREHGYQTAQIGKWHTGEDAGWGRDWDYQMVWNRPKHPENAGAYYKDEIIAANGEEQTIPGYPADNYNKWACDYIRGAHRDPQKPWYLWLCYGNIHGPSIPPARNKGMYQDAAVPEPADILPPRPGKPEYLNLTQAWARTEDGHIVFSAGGGEASEDGKAGSVQGAGKPGKQKKGFEDWVRQVNECVPVVDDGVGQLIAALRETGQLENTLVVYSADQGFAMGEHGCRMKVAPYDANYRSPFIVSMPGTVATGKVCPQVVSSVDLITTFFAFAGLEQPWKMHGRDITPLLRDPAMAWPYPCLYEHTGETYGKDVGKILRNKPQKAEHQHVPWYDAVVQDGWKYIHYLRAGEIEELYDLRKDPEELTNLAATPEQKERLEKLRAVLLEELHRTDASYADTLGLAPGK</sequence>
<dbReference type="Gene3D" id="3.40.720.10">
    <property type="entry name" value="Alkaline Phosphatase, subunit A"/>
    <property type="match status" value="1"/>
</dbReference>